<accession>A0A259TVD6</accession>
<dbReference type="InParanoid" id="A0A259TVD6"/>
<evidence type="ECO:0000313" key="3">
    <source>
        <dbReference type="Proteomes" id="UP000216446"/>
    </source>
</evidence>
<dbReference type="OrthoDB" id="9814037at2"/>
<name>A0A259TVD6_9BACT</name>
<dbReference type="AlphaFoldDB" id="A0A259TVD6"/>
<protein>
    <recommendedName>
        <fullName evidence="1">Transcription factor zinc-finger domain-containing protein</fullName>
    </recommendedName>
</protein>
<organism evidence="2 3">
    <name type="scientific">Rubricoccus marinus</name>
    <dbReference type="NCBI Taxonomy" id="716817"/>
    <lineage>
        <taxon>Bacteria</taxon>
        <taxon>Pseudomonadati</taxon>
        <taxon>Rhodothermota</taxon>
        <taxon>Rhodothermia</taxon>
        <taxon>Rhodothermales</taxon>
        <taxon>Rubricoccaceae</taxon>
        <taxon>Rubricoccus</taxon>
    </lineage>
</organism>
<feature type="domain" description="Transcription factor zinc-finger" evidence="1">
    <location>
        <begin position="73"/>
        <end position="112"/>
    </location>
</feature>
<reference evidence="2 3" key="1">
    <citation type="submission" date="2016-11" db="EMBL/GenBank/DDBJ databases">
        <title>Study of marine rhodopsin-containing bacteria.</title>
        <authorList>
            <person name="Yoshizawa S."/>
            <person name="Kumagai Y."/>
            <person name="Kogure K."/>
        </authorList>
    </citation>
    <scope>NUCLEOTIDE SEQUENCE [LARGE SCALE GENOMIC DNA]</scope>
    <source>
        <strain evidence="2 3">SG-29</strain>
    </source>
</reference>
<dbReference type="RefSeq" id="WP_094545309.1">
    <property type="nucleotide sequence ID" value="NZ_MQWB01000001.1"/>
</dbReference>
<gene>
    <name evidence="2" type="ORF">BSZ36_01045</name>
</gene>
<dbReference type="Proteomes" id="UP000216446">
    <property type="component" value="Unassembled WGS sequence"/>
</dbReference>
<dbReference type="Pfam" id="PF13453">
    <property type="entry name" value="Zn_ribbon_TFIIB"/>
    <property type="match status" value="1"/>
</dbReference>
<evidence type="ECO:0000313" key="2">
    <source>
        <dbReference type="EMBL" id="OZC01691.1"/>
    </source>
</evidence>
<evidence type="ECO:0000259" key="1">
    <source>
        <dbReference type="Pfam" id="PF13453"/>
    </source>
</evidence>
<proteinExistence type="predicted"/>
<sequence length="187" mass="20765">MTCPLCTAALDRTTLLASGDAPELRGFACPDGHGTFLPSDLYFAWREGREPSDASGALPASEAVGDVKQAKLCPQDGRIMRRYRTDAEGFWLDRCSTCGGVWFDGDEWDATVEAGLVERLGAIFSDAWQRNVEEALTAQRWDDKLEAEIGADDLARIDAFRAWAWEHPQRHLVFARMQERPASGAEE</sequence>
<keyword evidence="3" id="KW-1185">Reference proteome</keyword>
<dbReference type="EMBL" id="MQWB01000001">
    <property type="protein sequence ID" value="OZC01691.1"/>
    <property type="molecule type" value="Genomic_DNA"/>
</dbReference>
<comment type="caution">
    <text evidence="2">The sequence shown here is derived from an EMBL/GenBank/DDBJ whole genome shotgun (WGS) entry which is preliminary data.</text>
</comment>
<dbReference type="InterPro" id="IPR027392">
    <property type="entry name" value="TF_Znf"/>
</dbReference>